<gene>
    <name evidence="3" type="ORF">BT63DRAFT_123543</name>
</gene>
<evidence type="ECO:0000313" key="3">
    <source>
        <dbReference type="EMBL" id="KAF2663276.1"/>
    </source>
</evidence>
<organism evidence="3 4">
    <name type="scientific">Microthyrium microscopicum</name>
    <dbReference type="NCBI Taxonomy" id="703497"/>
    <lineage>
        <taxon>Eukaryota</taxon>
        <taxon>Fungi</taxon>
        <taxon>Dikarya</taxon>
        <taxon>Ascomycota</taxon>
        <taxon>Pezizomycotina</taxon>
        <taxon>Dothideomycetes</taxon>
        <taxon>Dothideomycetes incertae sedis</taxon>
        <taxon>Microthyriales</taxon>
        <taxon>Microthyriaceae</taxon>
        <taxon>Microthyrium</taxon>
    </lineage>
</organism>
<evidence type="ECO:0000313" key="4">
    <source>
        <dbReference type="Proteomes" id="UP000799302"/>
    </source>
</evidence>
<keyword evidence="4" id="KW-1185">Reference proteome</keyword>
<dbReference type="EMBL" id="MU004246">
    <property type="protein sequence ID" value="KAF2663276.1"/>
    <property type="molecule type" value="Genomic_DNA"/>
</dbReference>
<evidence type="ECO:0000259" key="2">
    <source>
        <dbReference type="Pfam" id="PF13324"/>
    </source>
</evidence>
<feature type="compositionally biased region" description="Acidic residues" evidence="1">
    <location>
        <begin position="189"/>
        <end position="208"/>
    </location>
</feature>
<dbReference type="AlphaFoldDB" id="A0A6A6TV00"/>
<dbReference type="OrthoDB" id="4088536at2759"/>
<feature type="domain" description="Cyclin-D1-binding protein 1-like N-terminal" evidence="2">
    <location>
        <begin position="50"/>
        <end position="193"/>
    </location>
</feature>
<proteinExistence type="predicted"/>
<dbReference type="PANTHER" id="PTHR15492:SF1">
    <property type="entry name" value="CYCLIN-D1-BINDING PROTEIN 1"/>
    <property type="match status" value="1"/>
</dbReference>
<feature type="region of interest" description="Disordered" evidence="1">
    <location>
        <begin position="189"/>
        <end position="233"/>
    </location>
</feature>
<dbReference type="GO" id="GO:0005634">
    <property type="term" value="C:nucleus"/>
    <property type="evidence" value="ECO:0007669"/>
    <property type="project" value="TreeGrafter"/>
</dbReference>
<dbReference type="PANTHER" id="PTHR15492">
    <property type="entry name" value="CYCLIN D1-BINDING PROTEIN 1"/>
    <property type="match status" value="1"/>
</dbReference>
<accession>A0A6A6TV00</accession>
<dbReference type="InterPro" id="IPR049317">
    <property type="entry name" value="GCIP-like_N"/>
</dbReference>
<dbReference type="InterPro" id="IPR026907">
    <property type="entry name" value="GCIP-like"/>
</dbReference>
<dbReference type="Gene3D" id="1.20.1410.10">
    <property type="entry name" value="I/LWEQ domain"/>
    <property type="match status" value="1"/>
</dbReference>
<sequence length="377" mass="41014">MAPPSSTDLLSKSASLRALAARFTEAIPSALLEQFTEPAETDPLAVLADAPKVFKAQATKAGLLLVNKPFTPSAIHGILQDLEGRVVPALFASSAQVFGRKVILGEHFANEVTDLLKDVLGSVGILMDAVDGTVKGMVSKEGVMVAVGKVYSACDELVALANGGVVALLMRKVKSQMELIEDAISELQEWEEESDDGDSDEEEDEAENQDAASEQDRERSLEELTGGLSLDTPDRVPKKRADILRLVKGACPQASLINKLLIAMSKRRIKRFSSQSPPFATEEAKAAQIEGIETLSEVVKLTYSIQSNFDEFAASLYDLDAEQAEIYLGVVTGNADTITQLIFKTWDGKEDEFTEWLRTWRRMMGKASIERTQASNS</sequence>
<reference evidence="3" key="1">
    <citation type="journal article" date="2020" name="Stud. Mycol.">
        <title>101 Dothideomycetes genomes: a test case for predicting lifestyles and emergence of pathogens.</title>
        <authorList>
            <person name="Haridas S."/>
            <person name="Albert R."/>
            <person name="Binder M."/>
            <person name="Bloem J."/>
            <person name="Labutti K."/>
            <person name="Salamov A."/>
            <person name="Andreopoulos B."/>
            <person name="Baker S."/>
            <person name="Barry K."/>
            <person name="Bills G."/>
            <person name="Bluhm B."/>
            <person name="Cannon C."/>
            <person name="Castanera R."/>
            <person name="Culley D."/>
            <person name="Daum C."/>
            <person name="Ezra D."/>
            <person name="Gonzalez J."/>
            <person name="Henrissat B."/>
            <person name="Kuo A."/>
            <person name="Liang C."/>
            <person name="Lipzen A."/>
            <person name="Lutzoni F."/>
            <person name="Magnuson J."/>
            <person name="Mondo S."/>
            <person name="Nolan M."/>
            <person name="Ohm R."/>
            <person name="Pangilinan J."/>
            <person name="Park H.-J."/>
            <person name="Ramirez L."/>
            <person name="Alfaro M."/>
            <person name="Sun H."/>
            <person name="Tritt A."/>
            <person name="Yoshinaga Y."/>
            <person name="Zwiers L.-H."/>
            <person name="Turgeon B."/>
            <person name="Goodwin S."/>
            <person name="Spatafora J."/>
            <person name="Crous P."/>
            <person name="Grigoriev I."/>
        </authorList>
    </citation>
    <scope>NUCLEOTIDE SEQUENCE</scope>
    <source>
        <strain evidence="3">CBS 115976</strain>
    </source>
</reference>
<evidence type="ECO:0000256" key="1">
    <source>
        <dbReference type="SAM" id="MobiDB-lite"/>
    </source>
</evidence>
<protein>
    <recommendedName>
        <fullName evidence="2">Cyclin-D1-binding protein 1-like N-terminal domain-containing protein</fullName>
    </recommendedName>
</protein>
<dbReference type="Proteomes" id="UP000799302">
    <property type="component" value="Unassembled WGS sequence"/>
</dbReference>
<name>A0A6A6TV00_9PEZI</name>
<dbReference type="Pfam" id="PF13324">
    <property type="entry name" value="GCIP_N"/>
    <property type="match status" value="1"/>
</dbReference>